<dbReference type="SMART" id="SM00220">
    <property type="entry name" value="S_TKc"/>
    <property type="match status" value="1"/>
</dbReference>
<evidence type="ECO:0000256" key="8">
    <source>
        <dbReference type="SAM" id="SignalP"/>
    </source>
</evidence>
<dbReference type="PANTHER" id="PTHR47974">
    <property type="entry name" value="OS07G0415500 PROTEIN"/>
    <property type="match status" value="1"/>
</dbReference>
<dbReference type="GO" id="GO:0005524">
    <property type="term" value="F:ATP binding"/>
    <property type="evidence" value="ECO:0007669"/>
    <property type="project" value="InterPro"/>
</dbReference>
<evidence type="ECO:0000256" key="1">
    <source>
        <dbReference type="ARBA" id="ARBA00004167"/>
    </source>
</evidence>
<evidence type="ECO:0000259" key="9">
    <source>
        <dbReference type="PROSITE" id="PS50011"/>
    </source>
</evidence>
<dbReference type="InterPro" id="IPR000858">
    <property type="entry name" value="S_locus_glycoprot_dom"/>
</dbReference>
<name>A0AAV5JF80_9ROSI</name>
<keyword evidence="3 8" id="KW-0732">Signal</keyword>
<keyword evidence="6" id="KW-1015">Disulfide bond</keyword>
<dbReference type="AlphaFoldDB" id="A0AAV5JF80"/>
<evidence type="ECO:0000256" key="4">
    <source>
        <dbReference type="ARBA" id="ARBA00022989"/>
    </source>
</evidence>
<dbReference type="InterPro" id="IPR000719">
    <property type="entry name" value="Prot_kinase_dom"/>
</dbReference>
<dbReference type="PANTHER" id="PTHR47974:SF19">
    <property type="entry name" value="RECEPTOR-LIKE SERINE_THREONINE-PROTEIN KINASE"/>
    <property type="match status" value="1"/>
</dbReference>
<gene>
    <name evidence="11" type="ORF">SLEP1_g22654</name>
</gene>
<dbReference type="Gene3D" id="1.10.510.10">
    <property type="entry name" value="Transferase(Phosphotransferase) domain 1"/>
    <property type="match status" value="1"/>
</dbReference>
<comment type="caution">
    <text evidence="11">The sequence shown here is derived from an EMBL/GenBank/DDBJ whole genome shotgun (WGS) entry which is preliminary data.</text>
</comment>
<protein>
    <submittedName>
        <fullName evidence="11">Uncharacterized protein</fullName>
    </submittedName>
</protein>
<dbReference type="Pfam" id="PF00069">
    <property type="entry name" value="Pkinase"/>
    <property type="match status" value="1"/>
</dbReference>
<evidence type="ECO:0000256" key="5">
    <source>
        <dbReference type="ARBA" id="ARBA00023136"/>
    </source>
</evidence>
<evidence type="ECO:0000256" key="6">
    <source>
        <dbReference type="ARBA" id="ARBA00023157"/>
    </source>
</evidence>
<feature type="domain" description="Protein kinase" evidence="9">
    <location>
        <begin position="252"/>
        <end position="582"/>
    </location>
</feature>
<evidence type="ECO:0000259" key="10">
    <source>
        <dbReference type="PROSITE" id="PS50948"/>
    </source>
</evidence>
<keyword evidence="12" id="KW-1185">Reference proteome</keyword>
<dbReference type="GO" id="GO:0048544">
    <property type="term" value="P:recognition of pollen"/>
    <property type="evidence" value="ECO:0007669"/>
    <property type="project" value="InterPro"/>
</dbReference>
<evidence type="ECO:0000256" key="7">
    <source>
        <dbReference type="ARBA" id="ARBA00023180"/>
    </source>
</evidence>
<evidence type="ECO:0000256" key="2">
    <source>
        <dbReference type="ARBA" id="ARBA00022692"/>
    </source>
</evidence>
<dbReference type="PROSITE" id="PS50948">
    <property type="entry name" value="PAN"/>
    <property type="match status" value="1"/>
</dbReference>
<dbReference type="InterPro" id="IPR011009">
    <property type="entry name" value="Kinase-like_dom_sf"/>
</dbReference>
<proteinExistence type="predicted"/>
<keyword evidence="5" id="KW-0472">Membrane</keyword>
<dbReference type="InterPro" id="IPR036426">
    <property type="entry name" value="Bulb-type_lectin_dom_sf"/>
</dbReference>
<keyword evidence="7" id="KW-0325">Glycoprotein</keyword>
<dbReference type="EMBL" id="BPVZ01000034">
    <property type="protein sequence ID" value="GKV11391.1"/>
    <property type="molecule type" value="Genomic_DNA"/>
</dbReference>
<evidence type="ECO:0000313" key="11">
    <source>
        <dbReference type="EMBL" id="GKV11391.1"/>
    </source>
</evidence>
<sequence>MEGKTNPWLVLCLLFLYFSLNPCVSSGADTISINQSLYGDKTIVSGGGVFELGFFNPAVLGDDENLVLRNGPNSMSYLWQSFDFPTDTWLPGMKIRFDKKTHHSQLLTSWKNSKDPAPGLFSLNLDPDGSNSYILLWNRSEQYWTSGPWDWERKFFSLVPEMRLNNIHHFSHVNFVNHENESYFTYTLYNSSTISRFILDFSGQVMQLSWMESTQKWISFWSEPRQQCEVYAFCGAFGSCNEKALLSVAAHMGLNATLVNGKSDKVRVNPNMALPEHPKTLVAGSIKECESACLKNCSCTAYTYESNGCTESAGLLLFALMMLVLFSQKKRTNEAAKGKKQFHTEGNTIGTIQHVNHVRLRGFCSEGMRKSLVYDYMSNGSLDTHLFHEEDWNVVDWETRDCIIDCDIKPENILLDAEFYPKVADFGLAKLVGRDFSRVLTTMRGTRGYLAPEWIAGVAITTKVDVYSYGMMLFEFVSGRRNSEQTTNGKVQFFPTWVASIVTQGGDVLSLLDPRLHGNNANIDEISRICKVACWCIQDDETRRPSMGQVVQIREGACGSELAPNPQISSSVYGQPGAHSFLH</sequence>
<dbReference type="GO" id="GO:0004672">
    <property type="term" value="F:protein kinase activity"/>
    <property type="evidence" value="ECO:0007669"/>
    <property type="project" value="InterPro"/>
</dbReference>
<dbReference type="Proteomes" id="UP001054252">
    <property type="component" value="Unassembled WGS sequence"/>
</dbReference>
<dbReference type="InterPro" id="IPR001480">
    <property type="entry name" value="Bulb-type_lectin_dom"/>
</dbReference>
<dbReference type="PROSITE" id="PS50011">
    <property type="entry name" value="PROTEIN_KINASE_DOM"/>
    <property type="match status" value="1"/>
</dbReference>
<feature type="domain" description="Apple" evidence="10">
    <location>
        <begin position="261"/>
        <end position="336"/>
    </location>
</feature>
<feature type="chain" id="PRO_5043988816" evidence="8">
    <location>
        <begin position="28"/>
        <end position="583"/>
    </location>
</feature>
<keyword evidence="4" id="KW-1133">Transmembrane helix</keyword>
<dbReference type="Pfam" id="PF01453">
    <property type="entry name" value="B_lectin"/>
    <property type="match status" value="1"/>
</dbReference>
<organism evidence="11 12">
    <name type="scientific">Rubroshorea leprosula</name>
    <dbReference type="NCBI Taxonomy" id="152421"/>
    <lineage>
        <taxon>Eukaryota</taxon>
        <taxon>Viridiplantae</taxon>
        <taxon>Streptophyta</taxon>
        <taxon>Embryophyta</taxon>
        <taxon>Tracheophyta</taxon>
        <taxon>Spermatophyta</taxon>
        <taxon>Magnoliopsida</taxon>
        <taxon>eudicotyledons</taxon>
        <taxon>Gunneridae</taxon>
        <taxon>Pentapetalae</taxon>
        <taxon>rosids</taxon>
        <taxon>malvids</taxon>
        <taxon>Malvales</taxon>
        <taxon>Dipterocarpaceae</taxon>
        <taxon>Rubroshorea</taxon>
    </lineage>
</organism>
<comment type="subcellular location">
    <subcellularLocation>
        <location evidence="1">Membrane</location>
        <topology evidence="1">Single-pass membrane protein</topology>
    </subcellularLocation>
</comment>
<dbReference type="Gene3D" id="3.30.200.20">
    <property type="entry name" value="Phosphorylase Kinase, domain 1"/>
    <property type="match status" value="1"/>
</dbReference>
<dbReference type="SUPFAM" id="SSF56112">
    <property type="entry name" value="Protein kinase-like (PK-like)"/>
    <property type="match status" value="1"/>
</dbReference>
<reference evidence="11 12" key="1">
    <citation type="journal article" date="2021" name="Commun. Biol.">
        <title>The genome of Shorea leprosula (Dipterocarpaceae) highlights the ecological relevance of drought in aseasonal tropical rainforests.</title>
        <authorList>
            <person name="Ng K.K.S."/>
            <person name="Kobayashi M.J."/>
            <person name="Fawcett J.A."/>
            <person name="Hatakeyama M."/>
            <person name="Paape T."/>
            <person name="Ng C.H."/>
            <person name="Ang C.C."/>
            <person name="Tnah L.H."/>
            <person name="Lee C.T."/>
            <person name="Nishiyama T."/>
            <person name="Sese J."/>
            <person name="O'Brien M.J."/>
            <person name="Copetti D."/>
            <person name="Mohd Noor M.I."/>
            <person name="Ong R.C."/>
            <person name="Putra M."/>
            <person name="Sireger I.Z."/>
            <person name="Indrioko S."/>
            <person name="Kosugi Y."/>
            <person name="Izuno A."/>
            <person name="Isagi Y."/>
            <person name="Lee S.L."/>
            <person name="Shimizu K.K."/>
        </authorList>
    </citation>
    <scope>NUCLEOTIDE SEQUENCE [LARGE SCALE GENOMIC DNA]</scope>
    <source>
        <strain evidence="11">214</strain>
    </source>
</reference>
<dbReference type="Pfam" id="PF00954">
    <property type="entry name" value="S_locus_glycop"/>
    <property type="match status" value="1"/>
</dbReference>
<dbReference type="SUPFAM" id="SSF51110">
    <property type="entry name" value="alpha-D-mannose-specific plant lectins"/>
    <property type="match status" value="2"/>
</dbReference>
<evidence type="ECO:0000256" key="3">
    <source>
        <dbReference type="ARBA" id="ARBA00022729"/>
    </source>
</evidence>
<feature type="signal peptide" evidence="8">
    <location>
        <begin position="1"/>
        <end position="27"/>
    </location>
</feature>
<keyword evidence="2" id="KW-0812">Transmembrane</keyword>
<accession>A0AAV5JF80</accession>
<dbReference type="Pfam" id="PF08276">
    <property type="entry name" value="PAN_2"/>
    <property type="match status" value="1"/>
</dbReference>
<dbReference type="InterPro" id="IPR003609">
    <property type="entry name" value="Pan_app"/>
</dbReference>
<dbReference type="GO" id="GO:0016020">
    <property type="term" value="C:membrane"/>
    <property type="evidence" value="ECO:0007669"/>
    <property type="project" value="UniProtKB-SubCell"/>
</dbReference>
<evidence type="ECO:0000313" key="12">
    <source>
        <dbReference type="Proteomes" id="UP001054252"/>
    </source>
</evidence>